<dbReference type="GO" id="GO:0004683">
    <property type="term" value="F:calcium/calmodulin-dependent protein kinase activity"/>
    <property type="evidence" value="ECO:0007669"/>
    <property type="project" value="InterPro"/>
</dbReference>
<evidence type="ECO:0000313" key="3">
    <source>
        <dbReference type="Proteomes" id="UP000183615"/>
    </source>
</evidence>
<dbReference type="Proteomes" id="UP000183615">
    <property type="component" value="Unassembled WGS sequence"/>
</dbReference>
<dbReference type="AlphaFoldDB" id="A0A1J5TMG9"/>
<gene>
    <name evidence="2" type="ORF">BET99_01265</name>
</gene>
<name>A0A1J5TMG9_9ARCH</name>
<evidence type="ECO:0000313" key="2">
    <source>
        <dbReference type="EMBL" id="OIR22146.1"/>
    </source>
</evidence>
<accession>A0A1J5TMG9</accession>
<proteinExistence type="predicted"/>
<comment type="caution">
    <text evidence="2">The sequence shown here is derived from an EMBL/GenBank/DDBJ whole genome shotgun (WGS) entry which is preliminary data.</text>
</comment>
<sequence>MKTATEFIEEWMEAVCSNDVDTILSLYKKDGLLLGTLDSEIRQGHDEIKIYFDYFLQFKPCGRISKIVEGNLGNGRMAIANGIYDFDLTENGEQTTTPARFTFVLGRKGTKWKIHSHHSSKKPENLI</sequence>
<dbReference type="NCBIfam" id="TIGR02246">
    <property type="entry name" value="SgcJ/EcaC family oxidoreductase"/>
    <property type="match status" value="1"/>
</dbReference>
<dbReference type="SUPFAM" id="SSF54427">
    <property type="entry name" value="NTF2-like"/>
    <property type="match status" value="1"/>
</dbReference>
<dbReference type="InterPro" id="IPR013543">
    <property type="entry name" value="Ca/CaM-dep_prot_kinase-assoc"/>
</dbReference>
<organism evidence="2 3">
    <name type="scientific">Marine Group III euryarchaeote CG-Epi2</name>
    <dbReference type="NCBI Taxonomy" id="1888996"/>
    <lineage>
        <taxon>Archaea</taxon>
        <taxon>Methanobacteriati</taxon>
        <taxon>Thermoplasmatota</taxon>
        <taxon>Thermoplasmata</taxon>
        <taxon>Candidatus Thermoprofundales</taxon>
    </lineage>
</organism>
<dbReference type="Gene3D" id="3.10.450.50">
    <property type="match status" value="1"/>
</dbReference>
<evidence type="ECO:0000259" key="1">
    <source>
        <dbReference type="Pfam" id="PF08332"/>
    </source>
</evidence>
<dbReference type="EMBL" id="MIYZ01000023">
    <property type="protein sequence ID" value="OIR22146.1"/>
    <property type="molecule type" value="Genomic_DNA"/>
</dbReference>
<dbReference type="GO" id="GO:0005516">
    <property type="term" value="F:calmodulin binding"/>
    <property type="evidence" value="ECO:0007669"/>
    <property type="project" value="InterPro"/>
</dbReference>
<dbReference type="Pfam" id="PF08332">
    <property type="entry name" value="CaMKII_AD"/>
    <property type="match status" value="1"/>
</dbReference>
<protein>
    <recommendedName>
        <fullName evidence="1">Calcium/calmodulin-dependent protein kinase II association-domain domain-containing protein</fullName>
    </recommendedName>
</protein>
<dbReference type="InterPro" id="IPR032710">
    <property type="entry name" value="NTF2-like_dom_sf"/>
</dbReference>
<feature type="domain" description="Calcium/calmodulin-dependent protein kinase II association-domain" evidence="1">
    <location>
        <begin position="6"/>
        <end position="123"/>
    </location>
</feature>
<reference evidence="2 3" key="1">
    <citation type="submission" date="2016-08" db="EMBL/GenBank/DDBJ databases">
        <title>New Insights into Marine Group III Euryarchaeota, from dark to light.</title>
        <authorList>
            <person name="Haro-Moreno J.M."/>
            <person name="Rodriguez-Valera F."/>
            <person name="Lopez-Garcia P."/>
            <person name="Moreira D."/>
            <person name="Martin-Cuadrado A.B."/>
        </authorList>
    </citation>
    <scope>NUCLEOTIDE SEQUENCE [LARGE SCALE GENOMIC DNA]</scope>
    <source>
        <strain evidence="2">CG-Epi2</strain>
    </source>
</reference>
<dbReference type="InterPro" id="IPR011944">
    <property type="entry name" value="Steroid_delta5-4_isomerase"/>
</dbReference>